<dbReference type="NCBIfam" id="TIGR02406">
    <property type="entry name" value="ectoine_EctA"/>
    <property type="match status" value="1"/>
</dbReference>
<dbReference type="AlphaFoldDB" id="A0A3D3RF79"/>
<proteinExistence type="inferred from homology"/>
<organism evidence="10 11">
    <name type="scientific">Gimesia maris</name>
    <dbReference type="NCBI Taxonomy" id="122"/>
    <lineage>
        <taxon>Bacteria</taxon>
        <taxon>Pseudomonadati</taxon>
        <taxon>Planctomycetota</taxon>
        <taxon>Planctomycetia</taxon>
        <taxon>Planctomycetales</taxon>
        <taxon>Planctomycetaceae</taxon>
        <taxon>Gimesia</taxon>
    </lineage>
</organism>
<dbReference type="Gene3D" id="3.40.630.30">
    <property type="match status" value="1"/>
</dbReference>
<dbReference type="PROSITE" id="PS51186">
    <property type="entry name" value="GNAT"/>
    <property type="match status" value="1"/>
</dbReference>
<evidence type="ECO:0000256" key="7">
    <source>
        <dbReference type="ARBA" id="ARBA00048924"/>
    </source>
</evidence>
<comment type="similarity">
    <text evidence="2 8">Belongs to the acetyltransferase family. EctA subfamily.</text>
</comment>
<dbReference type="GO" id="GO:0019491">
    <property type="term" value="P:ectoine biosynthetic process"/>
    <property type="evidence" value="ECO:0007669"/>
    <property type="project" value="UniProtKB-UniPathway"/>
</dbReference>
<evidence type="ECO:0000313" key="11">
    <source>
        <dbReference type="Proteomes" id="UP000263642"/>
    </source>
</evidence>
<feature type="domain" description="N-acetyltransferase" evidence="9">
    <location>
        <begin position="7"/>
        <end position="163"/>
    </location>
</feature>
<evidence type="ECO:0000256" key="3">
    <source>
        <dbReference type="ARBA" id="ARBA00012355"/>
    </source>
</evidence>
<dbReference type="EC" id="2.3.1.178" evidence="3 8"/>
<evidence type="ECO:0000256" key="2">
    <source>
        <dbReference type="ARBA" id="ARBA00010712"/>
    </source>
</evidence>
<evidence type="ECO:0000259" key="9">
    <source>
        <dbReference type="PROSITE" id="PS51186"/>
    </source>
</evidence>
<dbReference type="InterPro" id="IPR000182">
    <property type="entry name" value="GNAT_dom"/>
</dbReference>
<dbReference type="EMBL" id="DQAY01000194">
    <property type="protein sequence ID" value="HCO27286.1"/>
    <property type="molecule type" value="Genomic_DNA"/>
</dbReference>
<dbReference type="CDD" id="cd04301">
    <property type="entry name" value="NAT_SF"/>
    <property type="match status" value="1"/>
</dbReference>
<evidence type="ECO:0000256" key="4">
    <source>
        <dbReference type="ARBA" id="ARBA00017935"/>
    </source>
</evidence>
<sequence length="177" mass="19873">MDKATQLNFREPTLEDGRAITNLVKNCPPLDVNSHYVSLLLCRDFHDTCVLAEHDSRIVGFLSAYCPPHRENTIFIWQAAVDSSMRGCGVASRMLDALLSRDNMSDINYLETTITPSNKSSQKLFRSLAKRLNTECRTCCGFPSDLFGEAEEHEAEELYQLGPFTLTPSYGEKSQVS</sequence>
<gene>
    <name evidence="8 10" type="primary">ectA</name>
    <name evidence="10" type="ORF">DIT97_31380</name>
</gene>
<reference evidence="10 11" key="1">
    <citation type="journal article" date="2018" name="Nat. Biotechnol.">
        <title>A standardized bacterial taxonomy based on genome phylogeny substantially revises the tree of life.</title>
        <authorList>
            <person name="Parks D.H."/>
            <person name="Chuvochina M."/>
            <person name="Waite D.W."/>
            <person name="Rinke C."/>
            <person name="Skarshewski A."/>
            <person name="Chaumeil P.A."/>
            <person name="Hugenholtz P."/>
        </authorList>
    </citation>
    <scope>NUCLEOTIDE SEQUENCE [LARGE SCALE GENOMIC DNA]</scope>
    <source>
        <strain evidence="10">UBA9375</strain>
    </source>
</reference>
<dbReference type="UniPathway" id="UPA00067">
    <property type="reaction ID" value="UER00122"/>
</dbReference>
<protein>
    <recommendedName>
        <fullName evidence="4 8">L-2,4-diaminobutyric acid acetyltransferase</fullName>
        <shortName evidence="8">DABA acetyltransferase</shortName>
        <ecNumber evidence="3 8">2.3.1.178</ecNumber>
    </recommendedName>
</protein>
<comment type="pathway">
    <text evidence="1 8">Amine and polyamine biosynthesis; ectoine biosynthesis; L-ectoine from L-aspartate 4-semialdehyde: step 2/3.</text>
</comment>
<evidence type="ECO:0000256" key="8">
    <source>
        <dbReference type="RuleBase" id="RU365045"/>
    </source>
</evidence>
<keyword evidence="6 8" id="KW-0012">Acyltransferase</keyword>
<evidence type="ECO:0000256" key="5">
    <source>
        <dbReference type="ARBA" id="ARBA00022679"/>
    </source>
</evidence>
<dbReference type="InterPro" id="IPR016181">
    <property type="entry name" value="Acyl_CoA_acyltransferase"/>
</dbReference>
<dbReference type="Proteomes" id="UP000263642">
    <property type="component" value="Unassembled WGS sequence"/>
</dbReference>
<dbReference type="SUPFAM" id="SSF55729">
    <property type="entry name" value="Acyl-CoA N-acyltransferases (Nat)"/>
    <property type="match status" value="1"/>
</dbReference>
<comment type="caution">
    <text evidence="10">The sequence shown here is derived from an EMBL/GenBank/DDBJ whole genome shotgun (WGS) entry which is preliminary data.</text>
</comment>
<keyword evidence="5 8" id="KW-0808">Transferase</keyword>
<comment type="function">
    <text evidence="8">Catalyzes the acetylation of L-2,4-diaminobutyrate (DABA) to gamma-N-acetyl-alpha,gamma-diaminobutyric acid (ADABA) with acetyl coenzyme A.</text>
</comment>
<accession>A0A3D3RF79</accession>
<evidence type="ECO:0000256" key="1">
    <source>
        <dbReference type="ARBA" id="ARBA00004978"/>
    </source>
</evidence>
<dbReference type="RefSeq" id="WP_154934349.1">
    <property type="nucleotide sequence ID" value="NZ_CAXBMG010000033.1"/>
</dbReference>
<dbReference type="Pfam" id="PF00583">
    <property type="entry name" value="Acetyltransf_1"/>
    <property type="match status" value="1"/>
</dbReference>
<dbReference type="GO" id="GO:0033816">
    <property type="term" value="F:diaminobutyrate acetyltransferase activity"/>
    <property type="evidence" value="ECO:0007669"/>
    <property type="project" value="UniProtKB-EC"/>
</dbReference>
<evidence type="ECO:0000256" key="6">
    <source>
        <dbReference type="ARBA" id="ARBA00023315"/>
    </source>
</evidence>
<evidence type="ECO:0000313" key="10">
    <source>
        <dbReference type="EMBL" id="HCO27286.1"/>
    </source>
</evidence>
<dbReference type="InterPro" id="IPR012772">
    <property type="entry name" value="Ectoine_EctA"/>
</dbReference>
<name>A0A3D3RF79_9PLAN</name>
<comment type="catalytic activity">
    <reaction evidence="7 8">
        <text>L-2,4-diaminobutanoate + acetyl-CoA = (2S)-4-acetamido-2-aminobutanoate + CoA + H(+)</text>
        <dbReference type="Rhea" id="RHEA:16901"/>
        <dbReference type="ChEBI" id="CHEBI:15378"/>
        <dbReference type="ChEBI" id="CHEBI:57287"/>
        <dbReference type="ChEBI" id="CHEBI:57288"/>
        <dbReference type="ChEBI" id="CHEBI:58761"/>
        <dbReference type="ChEBI" id="CHEBI:58929"/>
        <dbReference type="EC" id="2.3.1.178"/>
    </reaction>
</comment>